<dbReference type="CDD" id="cd02414">
    <property type="entry name" value="KH-II_Jag"/>
    <property type="match status" value="1"/>
</dbReference>
<dbReference type="PANTHER" id="PTHR35800">
    <property type="entry name" value="PROTEIN JAG"/>
    <property type="match status" value="1"/>
</dbReference>
<proteinExistence type="predicted"/>
<dbReference type="InterPro" id="IPR015946">
    <property type="entry name" value="KH_dom-like_a/b"/>
</dbReference>
<dbReference type="PROSITE" id="PS51061">
    <property type="entry name" value="R3H"/>
    <property type="match status" value="1"/>
</dbReference>
<dbReference type="EMBL" id="PSRQ01000032">
    <property type="protein sequence ID" value="PWU23449.1"/>
    <property type="molecule type" value="Genomic_DNA"/>
</dbReference>
<dbReference type="AlphaFoldDB" id="A0A317JRG6"/>
<dbReference type="SMART" id="SM00393">
    <property type="entry name" value="R3H"/>
    <property type="match status" value="1"/>
</dbReference>
<dbReference type="InterPro" id="IPR038008">
    <property type="entry name" value="Jag_KH"/>
</dbReference>
<dbReference type="Pfam" id="PF13083">
    <property type="entry name" value="KH_KhpA-B"/>
    <property type="match status" value="1"/>
</dbReference>
<protein>
    <recommendedName>
        <fullName evidence="1">R3H domain-containing protein</fullName>
    </recommendedName>
</protein>
<gene>
    <name evidence="2" type="ORF">C5B42_02745</name>
</gene>
<dbReference type="Proteomes" id="UP000246104">
    <property type="component" value="Unassembled WGS sequence"/>
</dbReference>
<dbReference type="InterPro" id="IPR034079">
    <property type="entry name" value="R3H_KhpB"/>
</dbReference>
<dbReference type="InterPro" id="IPR001374">
    <property type="entry name" value="R3H_dom"/>
</dbReference>
<dbReference type="GO" id="GO:0003723">
    <property type="term" value="F:RNA binding"/>
    <property type="evidence" value="ECO:0007669"/>
    <property type="project" value="InterPro"/>
</dbReference>
<evidence type="ECO:0000259" key="1">
    <source>
        <dbReference type="PROSITE" id="PS51061"/>
    </source>
</evidence>
<comment type="caution">
    <text evidence="2">The sequence shown here is derived from an EMBL/GenBank/DDBJ whole genome shotgun (WGS) entry which is preliminary data.</text>
</comment>
<organism evidence="2 3">
    <name type="scientific">Candidatus Cerribacteria bacterium 'Amazon FNV 2010 28 9'</name>
    <dbReference type="NCBI Taxonomy" id="2081795"/>
    <lineage>
        <taxon>Bacteria</taxon>
        <taxon>Candidatus Cerribacteria</taxon>
    </lineage>
</organism>
<evidence type="ECO:0000313" key="3">
    <source>
        <dbReference type="Proteomes" id="UP000246104"/>
    </source>
</evidence>
<name>A0A317JRG6_9BACT</name>
<dbReference type="PANTHER" id="PTHR35800:SF1">
    <property type="entry name" value="RNA-BINDING PROTEIN KHPB"/>
    <property type="match status" value="1"/>
</dbReference>
<dbReference type="Gene3D" id="3.30.300.20">
    <property type="match status" value="1"/>
</dbReference>
<dbReference type="InterPro" id="IPR039247">
    <property type="entry name" value="KhpB"/>
</dbReference>
<feature type="domain" description="R3H" evidence="1">
    <location>
        <begin position="82"/>
        <end position="147"/>
    </location>
</feature>
<dbReference type="InterPro" id="IPR036867">
    <property type="entry name" value="R3H_dom_sf"/>
</dbReference>
<evidence type="ECO:0000313" key="2">
    <source>
        <dbReference type="EMBL" id="PWU23449.1"/>
    </source>
</evidence>
<accession>A0A317JRG6</accession>
<dbReference type="CDD" id="cd02644">
    <property type="entry name" value="R3H_jag"/>
    <property type="match status" value="1"/>
</dbReference>
<dbReference type="Gene3D" id="3.30.1370.50">
    <property type="entry name" value="R3H-like domain"/>
    <property type="match status" value="1"/>
</dbReference>
<dbReference type="Pfam" id="PF01424">
    <property type="entry name" value="R3H"/>
    <property type="match status" value="1"/>
</dbReference>
<sequence>MTMTTQDFVQQLLAHMGIDDAVLSQEEQDDTIVLTISVPEEESGLLIGHHAETLDALQRVVRLVCQKDDDKAITLNVNDFRQRREDHLREVAARVAEHVVATQQPQYLRLPASERRVIHMALSDHPEVETVSEGEGASRVLYVRLKQTA</sequence>
<reference evidence="2 3" key="1">
    <citation type="submission" date="2018-02" db="EMBL/GenBank/DDBJ databases">
        <title>Genomic Reconstructions from Amazon Rainforest and Pasture Soil Reveal Novel Insights into the Physiology of Candidate Phyla in Tropical Sites.</title>
        <authorList>
            <person name="Kroeger M.E."/>
            <person name="Delmont T."/>
            <person name="Eren A.M."/>
            <person name="Guo J."/>
            <person name="Meyer K.M."/>
            <person name="Khan K."/>
            <person name="Rodrigues J.L.M."/>
            <person name="Bohannan B.J.M."/>
            <person name="Tringe S."/>
            <person name="Borges C.D."/>
            <person name="Tiedje J."/>
            <person name="Tsai S.M."/>
            <person name="Nusslein K."/>
        </authorList>
    </citation>
    <scope>NUCLEOTIDE SEQUENCE [LARGE SCALE GENOMIC DNA]</scope>
    <source>
        <strain evidence="2">Amazon FNV 2010 28 9</strain>
    </source>
</reference>